<dbReference type="PIRSF" id="PIRSF002690">
    <property type="entry name" value="L-type_lectin_plant"/>
    <property type="match status" value="1"/>
</dbReference>
<dbReference type="InterPro" id="IPR001220">
    <property type="entry name" value="Legume_lectin_dom"/>
</dbReference>
<sequence>MGLYRTKELLSLVSIMFVSLATNIEALSFNFPKITPGNTAITLQGNAKILANGVLALTNSTQIPPTTTFPSTGRALYSTPVPLWDSATGNVASFVTSFSFVILNPSGRVPTDGLVFFIAPPDTEIPNNSQSQYLGVVDSKTSINRFVGLEFDLYANSFDPYMRHIGIDINSLISTKTVRYNFVSGSLTKVTIIYDSPSNTLTAVITYENGQISTISQNVDLKAVLPKDVSVGFSATSTIAVSHNIHSWSFTSNLEATTGNIVSQVQVCISMIDVAPSFELDHLLLLANIYCFVGFED</sequence>
<accession>A0A9D4WCI6</accession>
<comment type="caution">
    <text evidence="5">The sequence shown here is derived from an EMBL/GenBank/DDBJ whole genome shotgun (WGS) entry which is preliminary data.</text>
</comment>
<keyword evidence="2" id="KW-0430">Lectin</keyword>
<dbReference type="CDD" id="cd06899">
    <property type="entry name" value="lectin_legume_LecRK_Arcelin_ConA"/>
    <property type="match status" value="1"/>
</dbReference>
<dbReference type="InterPro" id="IPR013320">
    <property type="entry name" value="ConA-like_dom_sf"/>
</dbReference>
<feature type="non-terminal residue" evidence="5">
    <location>
        <position position="297"/>
    </location>
</feature>
<reference evidence="5 6" key="1">
    <citation type="journal article" date="2022" name="Nat. Genet.">
        <title>Improved pea reference genome and pan-genome highlight genomic features and evolutionary characteristics.</title>
        <authorList>
            <person name="Yang T."/>
            <person name="Liu R."/>
            <person name="Luo Y."/>
            <person name="Hu S."/>
            <person name="Wang D."/>
            <person name="Wang C."/>
            <person name="Pandey M.K."/>
            <person name="Ge S."/>
            <person name="Xu Q."/>
            <person name="Li N."/>
            <person name="Li G."/>
            <person name="Huang Y."/>
            <person name="Saxena R.K."/>
            <person name="Ji Y."/>
            <person name="Li M."/>
            <person name="Yan X."/>
            <person name="He Y."/>
            <person name="Liu Y."/>
            <person name="Wang X."/>
            <person name="Xiang C."/>
            <person name="Varshney R.K."/>
            <person name="Ding H."/>
            <person name="Gao S."/>
            <person name="Zong X."/>
        </authorList>
    </citation>
    <scope>NUCLEOTIDE SEQUENCE [LARGE SCALE GENOMIC DNA]</scope>
    <source>
        <strain evidence="5 6">cv. Zhongwan 6</strain>
    </source>
</reference>
<feature type="chain" id="PRO_5039301438" description="Legume lectin domain-containing protein" evidence="3">
    <location>
        <begin position="27"/>
        <end position="297"/>
    </location>
</feature>
<evidence type="ECO:0000313" key="5">
    <source>
        <dbReference type="EMBL" id="KAI5399551.1"/>
    </source>
</evidence>
<evidence type="ECO:0000256" key="2">
    <source>
        <dbReference type="ARBA" id="ARBA00022734"/>
    </source>
</evidence>
<evidence type="ECO:0000313" key="6">
    <source>
        <dbReference type="Proteomes" id="UP001058974"/>
    </source>
</evidence>
<keyword evidence="3" id="KW-0732">Signal</keyword>
<dbReference type="PANTHER" id="PTHR32401:SF49">
    <property type="entry name" value="OS10G0129200 PROTEIN"/>
    <property type="match status" value="1"/>
</dbReference>
<dbReference type="InterPro" id="IPR016363">
    <property type="entry name" value="L-lectin"/>
</dbReference>
<comment type="similarity">
    <text evidence="1">Belongs to the leguminous lectin family.</text>
</comment>
<organism evidence="5 6">
    <name type="scientific">Pisum sativum</name>
    <name type="common">Garden pea</name>
    <name type="synonym">Lathyrus oleraceus</name>
    <dbReference type="NCBI Taxonomy" id="3888"/>
    <lineage>
        <taxon>Eukaryota</taxon>
        <taxon>Viridiplantae</taxon>
        <taxon>Streptophyta</taxon>
        <taxon>Embryophyta</taxon>
        <taxon>Tracheophyta</taxon>
        <taxon>Spermatophyta</taxon>
        <taxon>Magnoliopsida</taxon>
        <taxon>eudicotyledons</taxon>
        <taxon>Gunneridae</taxon>
        <taxon>Pentapetalae</taxon>
        <taxon>rosids</taxon>
        <taxon>fabids</taxon>
        <taxon>Fabales</taxon>
        <taxon>Fabaceae</taxon>
        <taxon>Papilionoideae</taxon>
        <taxon>50 kb inversion clade</taxon>
        <taxon>NPAAA clade</taxon>
        <taxon>Hologalegina</taxon>
        <taxon>IRL clade</taxon>
        <taxon>Fabeae</taxon>
        <taxon>Lathyrus</taxon>
    </lineage>
</organism>
<evidence type="ECO:0000259" key="4">
    <source>
        <dbReference type="Pfam" id="PF00139"/>
    </source>
</evidence>
<evidence type="ECO:0000256" key="3">
    <source>
        <dbReference type="SAM" id="SignalP"/>
    </source>
</evidence>
<feature type="domain" description="Legume lectin" evidence="4">
    <location>
        <begin position="27"/>
        <end position="258"/>
    </location>
</feature>
<dbReference type="AlphaFoldDB" id="A0A9D4WCI6"/>
<evidence type="ECO:0000256" key="1">
    <source>
        <dbReference type="ARBA" id="ARBA00007606"/>
    </source>
</evidence>
<dbReference type="SUPFAM" id="SSF49899">
    <property type="entry name" value="Concanavalin A-like lectins/glucanases"/>
    <property type="match status" value="1"/>
</dbReference>
<dbReference type="EMBL" id="JAMSHJ010000006">
    <property type="protein sequence ID" value="KAI5399551.1"/>
    <property type="molecule type" value="Genomic_DNA"/>
</dbReference>
<dbReference type="Gramene" id="Psat06G0476400-T1">
    <property type="protein sequence ID" value="KAI5399551.1"/>
    <property type="gene ID" value="KIW84_064764"/>
</dbReference>
<dbReference type="Proteomes" id="UP001058974">
    <property type="component" value="Chromosome 6"/>
</dbReference>
<keyword evidence="6" id="KW-1185">Reference proteome</keyword>
<dbReference type="InterPro" id="IPR050258">
    <property type="entry name" value="Leguminous_Lectin"/>
</dbReference>
<gene>
    <name evidence="5" type="ORF">KIW84_064764</name>
</gene>
<dbReference type="Gene3D" id="2.60.120.200">
    <property type="match status" value="1"/>
</dbReference>
<dbReference type="PANTHER" id="PTHR32401">
    <property type="entry name" value="CONCANAVALIN A-LIKE LECTIN FAMILY PROTEIN"/>
    <property type="match status" value="1"/>
</dbReference>
<name>A0A9D4WCI6_PEA</name>
<proteinExistence type="inferred from homology"/>
<dbReference type="Pfam" id="PF00139">
    <property type="entry name" value="Lectin_legB"/>
    <property type="match status" value="1"/>
</dbReference>
<dbReference type="GO" id="GO:0030246">
    <property type="term" value="F:carbohydrate binding"/>
    <property type="evidence" value="ECO:0007669"/>
    <property type="project" value="UniProtKB-KW"/>
</dbReference>
<feature type="signal peptide" evidence="3">
    <location>
        <begin position="1"/>
        <end position="26"/>
    </location>
</feature>
<protein>
    <recommendedName>
        <fullName evidence="4">Legume lectin domain-containing protein</fullName>
    </recommendedName>
</protein>